<gene>
    <name evidence="3" type="ORF">SELMODRAFT_108163</name>
</gene>
<evidence type="ECO:0000256" key="1">
    <source>
        <dbReference type="ARBA" id="ARBA00022737"/>
    </source>
</evidence>
<dbReference type="PROSITE" id="PS51375">
    <property type="entry name" value="PPR"/>
    <property type="match status" value="1"/>
</dbReference>
<dbReference type="InParanoid" id="D8S3P6"/>
<dbReference type="FunFam" id="1.25.40.10:FF:000158">
    <property type="entry name" value="pentatricopeptide repeat-containing protein At2g33680"/>
    <property type="match status" value="1"/>
</dbReference>
<keyword evidence="1" id="KW-0677">Repeat</keyword>
<dbReference type="GO" id="GO:0009451">
    <property type="term" value="P:RNA modification"/>
    <property type="evidence" value="ECO:0007669"/>
    <property type="project" value="InterPro"/>
</dbReference>
<dbReference type="EMBL" id="GL377601">
    <property type="protein sequence ID" value="EFJ20618.1"/>
    <property type="molecule type" value="Genomic_DNA"/>
</dbReference>
<dbReference type="AlphaFoldDB" id="D8S3P6"/>
<dbReference type="InterPro" id="IPR046960">
    <property type="entry name" value="PPR_At4g14850-like_plant"/>
</dbReference>
<dbReference type="InterPro" id="IPR011990">
    <property type="entry name" value="TPR-like_helical_dom_sf"/>
</dbReference>
<accession>D8S3P6</accession>
<reference evidence="3 4" key="1">
    <citation type="journal article" date="2011" name="Science">
        <title>The Selaginella genome identifies genetic changes associated with the evolution of vascular plants.</title>
        <authorList>
            <person name="Banks J.A."/>
            <person name="Nishiyama T."/>
            <person name="Hasebe M."/>
            <person name="Bowman J.L."/>
            <person name="Gribskov M."/>
            <person name="dePamphilis C."/>
            <person name="Albert V.A."/>
            <person name="Aono N."/>
            <person name="Aoyama T."/>
            <person name="Ambrose B.A."/>
            <person name="Ashton N.W."/>
            <person name="Axtell M.J."/>
            <person name="Barker E."/>
            <person name="Barker M.S."/>
            <person name="Bennetzen J.L."/>
            <person name="Bonawitz N.D."/>
            <person name="Chapple C."/>
            <person name="Cheng C."/>
            <person name="Correa L.G."/>
            <person name="Dacre M."/>
            <person name="DeBarry J."/>
            <person name="Dreyer I."/>
            <person name="Elias M."/>
            <person name="Engstrom E.M."/>
            <person name="Estelle M."/>
            <person name="Feng L."/>
            <person name="Finet C."/>
            <person name="Floyd S.K."/>
            <person name="Frommer W.B."/>
            <person name="Fujita T."/>
            <person name="Gramzow L."/>
            <person name="Gutensohn M."/>
            <person name="Harholt J."/>
            <person name="Hattori M."/>
            <person name="Heyl A."/>
            <person name="Hirai T."/>
            <person name="Hiwatashi Y."/>
            <person name="Ishikawa M."/>
            <person name="Iwata M."/>
            <person name="Karol K.G."/>
            <person name="Koehler B."/>
            <person name="Kolukisaoglu U."/>
            <person name="Kubo M."/>
            <person name="Kurata T."/>
            <person name="Lalonde S."/>
            <person name="Li K."/>
            <person name="Li Y."/>
            <person name="Litt A."/>
            <person name="Lyons E."/>
            <person name="Manning G."/>
            <person name="Maruyama T."/>
            <person name="Michael T.P."/>
            <person name="Mikami K."/>
            <person name="Miyazaki S."/>
            <person name="Morinaga S."/>
            <person name="Murata T."/>
            <person name="Mueller-Roeber B."/>
            <person name="Nelson D.R."/>
            <person name="Obara M."/>
            <person name="Oguri Y."/>
            <person name="Olmstead R.G."/>
            <person name="Onodera N."/>
            <person name="Petersen B.L."/>
            <person name="Pils B."/>
            <person name="Prigge M."/>
            <person name="Rensing S.A."/>
            <person name="Riano-Pachon D.M."/>
            <person name="Roberts A.W."/>
            <person name="Sato Y."/>
            <person name="Scheller H.V."/>
            <person name="Schulz B."/>
            <person name="Schulz C."/>
            <person name="Shakirov E.V."/>
            <person name="Shibagaki N."/>
            <person name="Shinohara N."/>
            <person name="Shippen D.E."/>
            <person name="Soerensen I."/>
            <person name="Sotooka R."/>
            <person name="Sugimoto N."/>
            <person name="Sugita M."/>
            <person name="Sumikawa N."/>
            <person name="Tanurdzic M."/>
            <person name="Theissen G."/>
            <person name="Ulvskov P."/>
            <person name="Wakazuki S."/>
            <person name="Weng J.K."/>
            <person name="Willats W.W."/>
            <person name="Wipf D."/>
            <person name="Wolf P.G."/>
            <person name="Yang L."/>
            <person name="Zimmer A.D."/>
            <person name="Zhu Q."/>
            <person name="Mitros T."/>
            <person name="Hellsten U."/>
            <person name="Loque D."/>
            <person name="Otillar R."/>
            <person name="Salamov A."/>
            <person name="Schmutz J."/>
            <person name="Shapiro H."/>
            <person name="Lindquist E."/>
            <person name="Lucas S."/>
            <person name="Rokhsar D."/>
            <person name="Grigoriev I.V."/>
        </authorList>
    </citation>
    <scope>NUCLEOTIDE SEQUENCE [LARGE SCALE GENOMIC DNA]</scope>
</reference>
<dbReference type="HOGENOM" id="CLU_002706_0_0_1"/>
<feature type="repeat" description="PPR" evidence="2">
    <location>
        <begin position="25"/>
        <end position="59"/>
    </location>
</feature>
<dbReference type="PANTHER" id="PTHR47926:SF533">
    <property type="entry name" value="DYW DOMAIN-CONTAINING PROTEIN"/>
    <property type="match status" value="1"/>
</dbReference>
<dbReference type="PANTHER" id="PTHR47926">
    <property type="entry name" value="PENTATRICOPEPTIDE REPEAT-CONTAINING PROTEIN"/>
    <property type="match status" value="1"/>
</dbReference>
<evidence type="ECO:0000313" key="3">
    <source>
        <dbReference type="EMBL" id="EFJ20618.1"/>
    </source>
</evidence>
<evidence type="ECO:0000256" key="2">
    <source>
        <dbReference type="PROSITE-ProRule" id="PRU00708"/>
    </source>
</evidence>
<keyword evidence="4" id="KW-1185">Reference proteome</keyword>
<dbReference type="eggNOG" id="KOG4197">
    <property type="taxonomic scope" value="Eukaryota"/>
</dbReference>
<dbReference type="Gramene" id="EFJ20618">
    <property type="protein sequence ID" value="EFJ20618"/>
    <property type="gene ID" value="SELMODRAFT_108163"/>
</dbReference>
<dbReference type="Gene3D" id="1.25.40.10">
    <property type="entry name" value="Tetratricopeptide repeat domain"/>
    <property type="match status" value="1"/>
</dbReference>
<dbReference type="NCBIfam" id="TIGR00756">
    <property type="entry name" value="PPR"/>
    <property type="match status" value="1"/>
</dbReference>
<proteinExistence type="predicted"/>
<name>D8S3P6_SELML</name>
<dbReference type="GO" id="GO:0048731">
    <property type="term" value="P:system development"/>
    <property type="evidence" value="ECO:0007669"/>
    <property type="project" value="UniProtKB-ARBA"/>
</dbReference>
<protein>
    <recommendedName>
        <fullName evidence="5">Pentacotripeptide-repeat region of PRORP domain-containing protein</fullName>
    </recommendedName>
</protein>
<dbReference type="KEGG" id="smo:SELMODRAFT_108163"/>
<dbReference type="InterPro" id="IPR002885">
    <property type="entry name" value="PPR_rpt"/>
</dbReference>
<dbReference type="Proteomes" id="UP000001514">
    <property type="component" value="Unassembled WGS sequence"/>
</dbReference>
<dbReference type="GO" id="GO:0003723">
    <property type="term" value="F:RNA binding"/>
    <property type="evidence" value="ECO:0007669"/>
    <property type="project" value="InterPro"/>
</dbReference>
<sequence>MIQMYGACGSLEEARRVFESIDHPNGFSWNILLTAYAQRGHLQDSKRIFDAMPERDVMEGVEPDEISFMGTLVACSYKGVLLEGIQIFQTMIQGHGLEPRQEHYSCMISILGRAGDVRSAEWLLQSMPFRPDSVAWAALLSSCKIHDESVLGVRAAKNAFRTRAWDATPYVLLSNLCLTERKLKTTVKELSK</sequence>
<evidence type="ECO:0000313" key="4">
    <source>
        <dbReference type="Proteomes" id="UP000001514"/>
    </source>
</evidence>
<dbReference type="Pfam" id="PF01535">
    <property type="entry name" value="PPR"/>
    <property type="match status" value="3"/>
</dbReference>
<dbReference type="STRING" id="88036.D8S3P6"/>
<evidence type="ECO:0008006" key="5">
    <source>
        <dbReference type="Google" id="ProtNLM"/>
    </source>
</evidence>
<organism evidence="4">
    <name type="scientific">Selaginella moellendorffii</name>
    <name type="common">Spikemoss</name>
    <dbReference type="NCBI Taxonomy" id="88036"/>
    <lineage>
        <taxon>Eukaryota</taxon>
        <taxon>Viridiplantae</taxon>
        <taxon>Streptophyta</taxon>
        <taxon>Embryophyta</taxon>
        <taxon>Tracheophyta</taxon>
        <taxon>Lycopodiopsida</taxon>
        <taxon>Selaginellales</taxon>
        <taxon>Selaginellaceae</taxon>
        <taxon>Selaginella</taxon>
    </lineage>
</organism>